<proteinExistence type="predicted"/>
<feature type="region of interest" description="Disordered" evidence="2">
    <location>
        <begin position="381"/>
        <end position="410"/>
    </location>
</feature>
<comment type="caution">
    <text evidence="3">The sequence shown here is derived from an EMBL/GenBank/DDBJ whole genome shotgun (WGS) entry which is preliminary data.</text>
</comment>
<feature type="region of interest" description="Disordered" evidence="2">
    <location>
        <begin position="1"/>
        <end position="39"/>
    </location>
</feature>
<organism evidence="3 4">
    <name type="scientific">Naegleria lovaniensis</name>
    <name type="common">Amoeba</name>
    <dbReference type="NCBI Taxonomy" id="51637"/>
    <lineage>
        <taxon>Eukaryota</taxon>
        <taxon>Discoba</taxon>
        <taxon>Heterolobosea</taxon>
        <taxon>Tetramitia</taxon>
        <taxon>Eutetramitia</taxon>
        <taxon>Vahlkampfiidae</taxon>
        <taxon>Naegleria</taxon>
    </lineage>
</organism>
<dbReference type="Proteomes" id="UP000816034">
    <property type="component" value="Unassembled WGS sequence"/>
</dbReference>
<feature type="region of interest" description="Disordered" evidence="2">
    <location>
        <begin position="94"/>
        <end position="136"/>
    </location>
</feature>
<dbReference type="GeneID" id="68096813"/>
<evidence type="ECO:0000313" key="4">
    <source>
        <dbReference type="Proteomes" id="UP000816034"/>
    </source>
</evidence>
<accession>A0AA88KK07</accession>
<feature type="region of interest" description="Disordered" evidence="2">
    <location>
        <begin position="205"/>
        <end position="249"/>
    </location>
</feature>
<dbReference type="RefSeq" id="XP_044549366.1">
    <property type="nucleotide sequence ID" value="XM_044693988.1"/>
</dbReference>
<dbReference type="AlphaFoldDB" id="A0AA88KK07"/>
<reference evidence="3 4" key="1">
    <citation type="journal article" date="2018" name="BMC Genomics">
        <title>The genome of Naegleria lovaniensis, the basis for a comparative approach to unravel pathogenicity factors of the human pathogenic amoeba N. fowleri.</title>
        <authorList>
            <person name="Liechti N."/>
            <person name="Schurch N."/>
            <person name="Bruggmann R."/>
            <person name="Wittwer M."/>
        </authorList>
    </citation>
    <scope>NUCLEOTIDE SEQUENCE [LARGE SCALE GENOMIC DNA]</scope>
    <source>
        <strain evidence="3 4">ATCC 30569</strain>
    </source>
</reference>
<evidence type="ECO:0000256" key="1">
    <source>
        <dbReference type="SAM" id="Coils"/>
    </source>
</evidence>
<gene>
    <name evidence="3" type="ORF">C9374_004358</name>
</gene>
<feature type="region of interest" description="Disordered" evidence="2">
    <location>
        <begin position="283"/>
        <end position="303"/>
    </location>
</feature>
<protein>
    <submittedName>
        <fullName evidence="3">Uncharacterized protein</fullName>
    </submittedName>
</protein>
<dbReference type="EMBL" id="PYSW02000020">
    <property type="protein sequence ID" value="KAG2383687.1"/>
    <property type="molecule type" value="Genomic_DNA"/>
</dbReference>
<evidence type="ECO:0000313" key="3">
    <source>
        <dbReference type="EMBL" id="KAG2383687.1"/>
    </source>
</evidence>
<feature type="compositionally biased region" description="Polar residues" evidence="2">
    <location>
        <begin position="383"/>
        <end position="398"/>
    </location>
</feature>
<keyword evidence="1" id="KW-0175">Coiled coil</keyword>
<keyword evidence="4" id="KW-1185">Reference proteome</keyword>
<name>A0AA88KK07_NAELO</name>
<feature type="compositionally biased region" description="Polar residues" evidence="2">
    <location>
        <begin position="288"/>
        <end position="299"/>
    </location>
</feature>
<feature type="compositionally biased region" description="Low complexity" evidence="2">
    <location>
        <begin position="217"/>
        <end position="246"/>
    </location>
</feature>
<sequence length="437" mass="48247">MGGINSVPTLTNEGKIQLHSSNHSPDVSPSTSLEKEEALQRATTLLGSNPSTHASKPIPIWLETHNHHHCSNNSKLPSRNVHNKPKAVVMLSKGESESTLFTSTVDPSSTHSKRRNSLLEQSLRSRSNSSSYSCSNTERCERSKSSLNTYINSDPYSPCRIDSASMLHSSVSFSSLIMSEQSGKTKGVADSSTTDLTWISRSESVEIPQRRRKKHGSLNSNNSQKSSLGRDSSDSESSTSSSVTNSPPQPLFLKYYAKKNNHTVSTQPVVDTDDLYDDYGKLEKSQRLRSQSCPNSNSPLGLPMKKVNSDNFGSPSLPIIVTPPPSSPEINLPVQPFRSVTQELQQAKKEKRAKRQKKLLEQQLLQEQQQQLLERSMNIKATLRSSSDMKVNDCSNSKKSNHADPAQQSTCSLPSLFEKVLGTHTRQNVSIEKVSNK</sequence>
<evidence type="ECO:0000256" key="2">
    <source>
        <dbReference type="SAM" id="MobiDB-lite"/>
    </source>
</evidence>
<feature type="compositionally biased region" description="Low complexity" evidence="2">
    <location>
        <begin position="118"/>
        <end position="136"/>
    </location>
</feature>
<feature type="compositionally biased region" description="Polar residues" evidence="2">
    <location>
        <begin position="97"/>
        <end position="110"/>
    </location>
</feature>
<feature type="compositionally biased region" description="Polar residues" evidence="2">
    <location>
        <begin position="1"/>
        <end position="32"/>
    </location>
</feature>
<feature type="coiled-coil region" evidence="1">
    <location>
        <begin position="337"/>
        <end position="370"/>
    </location>
</feature>